<dbReference type="SUPFAM" id="SSF57667">
    <property type="entry name" value="beta-beta-alpha zinc fingers"/>
    <property type="match status" value="1"/>
</dbReference>
<dbReference type="PROSITE" id="PS00028">
    <property type="entry name" value="ZINC_FINGER_C2H2_1"/>
    <property type="match status" value="1"/>
</dbReference>
<protein>
    <recommendedName>
        <fullName evidence="6">C2H2-type domain-containing protein</fullName>
    </recommendedName>
</protein>
<organism evidence="7 8">
    <name type="scientific">Clydaea vesicula</name>
    <dbReference type="NCBI Taxonomy" id="447962"/>
    <lineage>
        <taxon>Eukaryota</taxon>
        <taxon>Fungi</taxon>
        <taxon>Fungi incertae sedis</taxon>
        <taxon>Chytridiomycota</taxon>
        <taxon>Chytridiomycota incertae sedis</taxon>
        <taxon>Chytridiomycetes</taxon>
        <taxon>Lobulomycetales</taxon>
        <taxon>Lobulomycetaceae</taxon>
        <taxon>Clydaea</taxon>
    </lineage>
</organism>
<name>A0AAD5XYU5_9FUNG</name>
<evidence type="ECO:0000256" key="2">
    <source>
        <dbReference type="ARBA" id="ARBA00022737"/>
    </source>
</evidence>
<dbReference type="GO" id="GO:0008270">
    <property type="term" value="F:zinc ion binding"/>
    <property type="evidence" value="ECO:0007669"/>
    <property type="project" value="UniProtKB-KW"/>
</dbReference>
<dbReference type="PANTHER" id="PTHR23057">
    <property type="entry name" value="JUXTAPOSED WITH ANOTHER ZINC FINGER PROTEIN 1"/>
    <property type="match status" value="1"/>
</dbReference>
<keyword evidence="2" id="KW-0677">Repeat</keyword>
<accession>A0AAD5XYU5</accession>
<proteinExistence type="predicted"/>
<evidence type="ECO:0000259" key="6">
    <source>
        <dbReference type="PROSITE" id="PS50157"/>
    </source>
</evidence>
<dbReference type="AlphaFoldDB" id="A0AAD5XYU5"/>
<comment type="caution">
    <text evidence="7">The sequence shown here is derived from an EMBL/GenBank/DDBJ whole genome shotgun (WGS) entry which is preliminary data.</text>
</comment>
<dbReference type="GO" id="GO:0005634">
    <property type="term" value="C:nucleus"/>
    <property type="evidence" value="ECO:0007669"/>
    <property type="project" value="TreeGrafter"/>
</dbReference>
<dbReference type="PROSITE" id="PS50157">
    <property type="entry name" value="ZINC_FINGER_C2H2_2"/>
    <property type="match status" value="1"/>
</dbReference>
<evidence type="ECO:0000256" key="5">
    <source>
        <dbReference type="PROSITE-ProRule" id="PRU00042"/>
    </source>
</evidence>
<dbReference type="InterPro" id="IPR036236">
    <property type="entry name" value="Znf_C2H2_sf"/>
</dbReference>
<gene>
    <name evidence="7" type="ORF">HK099_003127</name>
</gene>
<dbReference type="Proteomes" id="UP001211065">
    <property type="component" value="Unassembled WGS sequence"/>
</dbReference>
<evidence type="ECO:0000313" key="7">
    <source>
        <dbReference type="EMBL" id="KAJ3227164.1"/>
    </source>
</evidence>
<feature type="domain" description="C2H2-type" evidence="6">
    <location>
        <begin position="239"/>
        <end position="264"/>
    </location>
</feature>
<evidence type="ECO:0000256" key="3">
    <source>
        <dbReference type="ARBA" id="ARBA00022771"/>
    </source>
</evidence>
<dbReference type="PANTHER" id="PTHR23057:SF0">
    <property type="entry name" value="JUXTAPOSED WITH ANOTHER ZINC FINGER PROTEIN 1"/>
    <property type="match status" value="1"/>
</dbReference>
<dbReference type="InterPro" id="IPR013087">
    <property type="entry name" value="Znf_C2H2_type"/>
</dbReference>
<evidence type="ECO:0000313" key="8">
    <source>
        <dbReference type="Proteomes" id="UP001211065"/>
    </source>
</evidence>
<reference evidence="7" key="1">
    <citation type="submission" date="2020-05" db="EMBL/GenBank/DDBJ databases">
        <title>Phylogenomic resolution of chytrid fungi.</title>
        <authorList>
            <person name="Stajich J.E."/>
            <person name="Amses K."/>
            <person name="Simmons R."/>
            <person name="Seto K."/>
            <person name="Myers J."/>
            <person name="Bonds A."/>
            <person name="Quandt C.A."/>
            <person name="Barry K."/>
            <person name="Liu P."/>
            <person name="Grigoriev I."/>
            <person name="Longcore J.E."/>
            <person name="James T.Y."/>
        </authorList>
    </citation>
    <scope>NUCLEOTIDE SEQUENCE</scope>
    <source>
        <strain evidence="7">JEL0476</strain>
    </source>
</reference>
<keyword evidence="8" id="KW-1185">Reference proteome</keyword>
<dbReference type="Gene3D" id="3.30.160.60">
    <property type="entry name" value="Classic Zinc Finger"/>
    <property type="match status" value="1"/>
</dbReference>
<dbReference type="EMBL" id="JADGJW010000021">
    <property type="protein sequence ID" value="KAJ3227164.1"/>
    <property type="molecule type" value="Genomic_DNA"/>
</dbReference>
<evidence type="ECO:0000256" key="1">
    <source>
        <dbReference type="ARBA" id="ARBA00022723"/>
    </source>
</evidence>
<keyword evidence="3 5" id="KW-0863">Zinc-finger</keyword>
<sequence>MENFSLLPNTPIDDITHEQDDFTHQLNLNYFQPQFQYYEQQSQFNSAPNLNYVPLQQPNSFSLNNNNNFNTQNFLNKQSDFGFYNLLNQQKTLVSIQQQEQQNFQKILPTMIVQKKREPLFKEGLSSSYPPGLLSVQELNKSIAPERFPCTRSQYCTKVYKNANGLKYHLIHGICEISDQEKNSSSLVTPIGTPEKNSIEINKSMIPVELDENEDSPNSRHFKTFIEGVPESERRDKPYFCKVNLCGKRYKNENGVKYHAKSTHPNLDWKQIYGHDSETRSNLRHQPY</sequence>
<keyword evidence="4" id="KW-0862">Zinc</keyword>
<evidence type="ECO:0000256" key="4">
    <source>
        <dbReference type="ARBA" id="ARBA00022833"/>
    </source>
</evidence>
<dbReference type="InterPro" id="IPR051580">
    <property type="entry name" value="ZnF-Chromatin_assoc"/>
</dbReference>
<keyword evidence="1" id="KW-0479">Metal-binding</keyword>